<dbReference type="AlphaFoldDB" id="A0AAE3VRW5"/>
<dbReference type="Pfam" id="PF13406">
    <property type="entry name" value="SLT_2"/>
    <property type="match status" value="1"/>
</dbReference>
<dbReference type="InterPro" id="IPR031304">
    <property type="entry name" value="SLT_2"/>
</dbReference>
<dbReference type="SUPFAM" id="SSF47090">
    <property type="entry name" value="PGBD-like"/>
    <property type="match status" value="1"/>
</dbReference>
<evidence type="ECO:0000256" key="1">
    <source>
        <dbReference type="SAM" id="SignalP"/>
    </source>
</evidence>
<dbReference type="PANTHER" id="PTHR30163:SF8">
    <property type="entry name" value="LYTIC MUREIN TRANSGLYCOSYLASE"/>
    <property type="match status" value="1"/>
</dbReference>
<gene>
    <name evidence="4" type="ORF">J2S73_003729</name>
</gene>
<dbReference type="CDD" id="cd13399">
    <property type="entry name" value="Slt35-like"/>
    <property type="match status" value="1"/>
</dbReference>
<sequence>MANLFARFLRPALQGSVTAALGLSVLAAGLASVPAPAAAQSFQSCLNNLWPAAQRAGVSRQTYTQVTAGMTPDPDTVRLMGKQSEFVKPIWEYLDSAVSSSRITTGRQMRQKYATQLAAIERRYGVDSNVVLAIWGVETSYGGFMGQHNALRALATLACEAPDRTEYWRQEFVTALQIVQAGHITPDRMESSWAGAMGHTQFMPSSWRQYSADYDGDGRHDIWTNQPDALASTANYLKSFGWEAGKTWGYEVELPAGFDYALADEETWRSLAQWRRLGITRTRGREFPRPSDQAFLLLPAGANGPAFLMLKNFEVIKRYNNATSYALAVGHLADRIIGAGPIEKSWPRGDRPLSRSQVREMQTLLTRKGFDTGGVDGRVGPMTRSAIRAYQKRTGQIADGYASVKLLQQLKG</sequence>
<evidence type="ECO:0000313" key="5">
    <source>
        <dbReference type="Proteomes" id="UP001229244"/>
    </source>
</evidence>
<dbReference type="Gene3D" id="1.10.530.10">
    <property type="match status" value="1"/>
</dbReference>
<comment type="caution">
    <text evidence="4">The sequence shown here is derived from an EMBL/GenBank/DDBJ whole genome shotgun (WGS) entry which is preliminary data.</text>
</comment>
<proteinExistence type="predicted"/>
<dbReference type="EMBL" id="JAUSUL010000004">
    <property type="protein sequence ID" value="MDQ0317252.1"/>
    <property type="molecule type" value="Genomic_DNA"/>
</dbReference>
<accession>A0AAE3VRW5</accession>
<name>A0AAE3VRW5_9HYPH</name>
<dbReference type="Gene3D" id="1.10.101.10">
    <property type="entry name" value="PGBD-like superfamily/PGBD"/>
    <property type="match status" value="1"/>
</dbReference>
<dbReference type="Proteomes" id="UP001229244">
    <property type="component" value="Unassembled WGS sequence"/>
</dbReference>
<dbReference type="Pfam" id="PF01471">
    <property type="entry name" value="PG_binding_1"/>
    <property type="match status" value="1"/>
</dbReference>
<dbReference type="SUPFAM" id="SSF53955">
    <property type="entry name" value="Lysozyme-like"/>
    <property type="match status" value="1"/>
</dbReference>
<dbReference type="InterPro" id="IPR036366">
    <property type="entry name" value="PGBDSf"/>
</dbReference>
<dbReference type="InterPro" id="IPR036365">
    <property type="entry name" value="PGBD-like_sf"/>
</dbReference>
<dbReference type="InterPro" id="IPR043426">
    <property type="entry name" value="MltB-like"/>
</dbReference>
<feature type="chain" id="PRO_5042004535" evidence="1">
    <location>
        <begin position="38"/>
        <end position="412"/>
    </location>
</feature>
<dbReference type="FunFam" id="1.10.8.350:FF:000001">
    <property type="entry name" value="Lytic murein transglycosylase B"/>
    <property type="match status" value="1"/>
</dbReference>
<dbReference type="GO" id="GO:0009253">
    <property type="term" value="P:peptidoglycan catabolic process"/>
    <property type="evidence" value="ECO:0007669"/>
    <property type="project" value="TreeGrafter"/>
</dbReference>
<dbReference type="InterPro" id="IPR002477">
    <property type="entry name" value="Peptidoglycan-bd-like"/>
</dbReference>
<evidence type="ECO:0000259" key="2">
    <source>
        <dbReference type="Pfam" id="PF01471"/>
    </source>
</evidence>
<dbReference type="Gene3D" id="1.10.8.350">
    <property type="entry name" value="Bacterial muramidase"/>
    <property type="match status" value="1"/>
</dbReference>
<feature type="domain" description="Transglycosylase SLT" evidence="3">
    <location>
        <begin position="41"/>
        <end position="334"/>
    </location>
</feature>
<reference evidence="4" key="1">
    <citation type="submission" date="2023-07" db="EMBL/GenBank/DDBJ databases">
        <title>Genomic Encyclopedia of Type Strains, Phase IV (KMG-IV): sequencing the most valuable type-strain genomes for metagenomic binning, comparative biology and taxonomic classification.</title>
        <authorList>
            <person name="Goeker M."/>
        </authorList>
    </citation>
    <scope>NUCLEOTIDE SEQUENCE</scope>
    <source>
        <strain evidence="4">DSM 21202</strain>
    </source>
</reference>
<evidence type="ECO:0000259" key="3">
    <source>
        <dbReference type="Pfam" id="PF13406"/>
    </source>
</evidence>
<organism evidence="4 5">
    <name type="scientific">Amorphus orientalis</name>
    <dbReference type="NCBI Taxonomy" id="649198"/>
    <lineage>
        <taxon>Bacteria</taxon>
        <taxon>Pseudomonadati</taxon>
        <taxon>Pseudomonadota</taxon>
        <taxon>Alphaproteobacteria</taxon>
        <taxon>Hyphomicrobiales</taxon>
        <taxon>Amorphaceae</taxon>
        <taxon>Amorphus</taxon>
    </lineage>
</organism>
<protein>
    <submittedName>
        <fullName evidence="4">Membrane-bound lytic murein transglycosylase B</fullName>
    </submittedName>
</protein>
<keyword evidence="1" id="KW-0732">Signal</keyword>
<evidence type="ECO:0000313" key="4">
    <source>
        <dbReference type="EMBL" id="MDQ0317252.1"/>
    </source>
</evidence>
<dbReference type="InterPro" id="IPR011970">
    <property type="entry name" value="MltB_2"/>
</dbReference>
<keyword evidence="5" id="KW-1185">Reference proteome</keyword>
<feature type="domain" description="Peptidoglycan binding-like" evidence="2">
    <location>
        <begin position="355"/>
        <end position="410"/>
    </location>
</feature>
<feature type="signal peptide" evidence="1">
    <location>
        <begin position="1"/>
        <end position="37"/>
    </location>
</feature>
<dbReference type="PANTHER" id="PTHR30163">
    <property type="entry name" value="MEMBRANE-BOUND LYTIC MUREIN TRANSGLYCOSYLASE B"/>
    <property type="match status" value="1"/>
</dbReference>
<dbReference type="RefSeq" id="WP_306887154.1">
    <property type="nucleotide sequence ID" value="NZ_JAUSUL010000004.1"/>
</dbReference>
<dbReference type="NCBIfam" id="TIGR02283">
    <property type="entry name" value="MltB_2"/>
    <property type="match status" value="1"/>
</dbReference>
<dbReference type="GO" id="GO:0008933">
    <property type="term" value="F:peptidoglycan lytic transglycosylase activity"/>
    <property type="evidence" value="ECO:0007669"/>
    <property type="project" value="TreeGrafter"/>
</dbReference>
<dbReference type="InterPro" id="IPR023346">
    <property type="entry name" value="Lysozyme-like_dom_sf"/>
</dbReference>